<dbReference type="HAMAP" id="MF_00068">
    <property type="entry name" value="MurQ"/>
    <property type="match status" value="1"/>
</dbReference>
<dbReference type="GO" id="GO:0097367">
    <property type="term" value="F:carbohydrate derivative binding"/>
    <property type="evidence" value="ECO:0007669"/>
    <property type="project" value="InterPro"/>
</dbReference>
<dbReference type="PROSITE" id="PS01272">
    <property type="entry name" value="GCKR"/>
    <property type="match status" value="1"/>
</dbReference>
<comment type="catalytic activity">
    <reaction evidence="4 12">
        <text>N-acetyl-D-muramate 6-phosphate + H2O = N-acetyl-D-glucosamine 6-phosphate + (R)-lactate</text>
        <dbReference type="Rhea" id="RHEA:26410"/>
        <dbReference type="ChEBI" id="CHEBI:15377"/>
        <dbReference type="ChEBI" id="CHEBI:16004"/>
        <dbReference type="ChEBI" id="CHEBI:57513"/>
        <dbReference type="ChEBI" id="CHEBI:58722"/>
        <dbReference type="EC" id="4.2.1.126"/>
    </reaction>
</comment>
<dbReference type="UniPathway" id="UPA00342"/>
<evidence type="ECO:0000256" key="10">
    <source>
        <dbReference type="ARBA" id="ARBA00077905"/>
    </source>
</evidence>
<evidence type="ECO:0000256" key="9">
    <source>
        <dbReference type="ARBA" id="ARBA00070061"/>
    </source>
</evidence>
<dbReference type="RefSeq" id="WP_116063697.1">
    <property type="nucleotide sequence ID" value="NZ_QRDZ01000026.1"/>
</dbReference>
<evidence type="ECO:0000256" key="5">
    <source>
        <dbReference type="ARBA" id="ARBA00060595"/>
    </source>
</evidence>
<evidence type="ECO:0000256" key="1">
    <source>
        <dbReference type="ARBA" id="ARBA00011738"/>
    </source>
</evidence>
<dbReference type="Proteomes" id="UP000256977">
    <property type="component" value="Unassembled WGS sequence"/>
</dbReference>
<proteinExistence type="inferred from homology"/>
<comment type="similarity">
    <text evidence="7 12">Belongs to the GCKR-like family. MurNAc-6-P etherase subfamily.</text>
</comment>
<dbReference type="SUPFAM" id="SSF53697">
    <property type="entry name" value="SIS domain"/>
    <property type="match status" value="1"/>
</dbReference>
<dbReference type="OrthoDB" id="9813395at2"/>
<dbReference type="NCBIfam" id="NF003915">
    <property type="entry name" value="PRK05441.1"/>
    <property type="match status" value="1"/>
</dbReference>
<evidence type="ECO:0000256" key="11">
    <source>
        <dbReference type="ARBA" id="ARBA00084049"/>
    </source>
</evidence>
<dbReference type="GO" id="GO:0097173">
    <property type="term" value="P:N-acetylmuramic acid catabolic process"/>
    <property type="evidence" value="ECO:0007669"/>
    <property type="project" value="UniProtKB-UniPathway"/>
</dbReference>
<evidence type="ECO:0000256" key="4">
    <source>
        <dbReference type="ARBA" id="ARBA00051747"/>
    </source>
</evidence>
<comment type="pathway">
    <text evidence="6">Cell wall biogenesis.</text>
</comment>
<dbReference type="InterPro" id="IPR005486">
    <property type="entry name" value="Glucokinase_regulatory_CS"/>
</dbReference>
<evidence type="ECO:0000313" key="14">
    <source>
        <dbReference type="EMBL" id="RED63328.1"/>
    </source>
</evidence>
<dbReference type="InterPro" id="IPR040190">
    <property type="entry name" value="MURQ/GCKR"/>
</dbReference>
<dbReference type="EMBL" id="QRDZ01000026">
    <property type="protein sequence ID" value="RED63328.1"/>
    <property type="molecule type" value="Genomic_DNA"/>
</dbReference>
<sequence length="305" mass="32650">MERLEHLVTEQRNARTRDLSELSIKEIIEIMNEEDQTVALAVKKELPAIERAIAAIVSSMEKQGRLVYVGAGTSGRIGVLDASECPPTFGVDFNTVIGLIAGGEGAFIKAVEGAEDDEELAVSDLKRIVLTANDVVVGLTASGRTPYAKGALQYARQAGATTVSVACNKDSLVSSYADHAIEVEVGPEILTGSTRLKAATAQKLILNMISTTAMIRLGKVYQNLMMDLHASNQKLRERSLRIVMEATGAGYEEASLAMKATDNHVKTAIVMLETGRDCEAARAALGEASGFVKRAIEVVRTASRE</sequence>
<reference evidence="14 15" key="1">
    <citation type="submission" date="2018-07" db="EMBL/GenBank/DDBJ databases">
        <title>Genomic Encyclopedia of Type Strains, Phase III (KMG-III): the genomes of soil and plant-associated and newly described type strains.</title>
        <authorList>
            <person name="Whitman W."/>
        </authorList>
    </citation>
    <scope>NUCLEOTIDE SEQUENCE [LARGE SCALE GENOMIC DNA]</scope>
    <source>
        <strain evidence="14 15">CECT 7287</strain>
    </source>
</reference>
<dbReference type="GO" id="GO:0046348">
    <property type="term" value="P:amino sugar catabolic process"/>
    <property type="evidence" value="ECO:0007669"/>
    <property type="project" value="InterPro"/>
</dbReference>
<dbReference type="FunFam" id="3.40.50.10490:FF:000014">
    <property type="entry name" value="N-acetylmuramic acid 6-phosphate etherase"/>
    <property type="match status" value="1"/>
</dbReference>
<dbReference type="PANTHER" id="PTHR10088:SF4">
    <property type="entry name" value="GLUCOKINASE REGULATORY PROTEIN"/>
    <property type="match status" value="1"/>
</dbReference>
<name>A0A3D9INW3_9BACL</name>
<dbReference type="InterPro" id="IPR001347">
    <property type="entry name" value="SIS_dom"/>
</dbReference>
<feature type="domain" description="SIS" evidence="13">
    <location>
        <begin position="56"/>
        <end position="219"/>
    </location>
</feature>
<dbReference type="NCBIfam" id="TIGR00274">
    <property type="entry name" value="N-acetylmuramic acid 6-phosphate etherase"/>
    <property type="match status" value="1"/>
</dbReference>
<evidence type="ECO:0000256" key="2">
    <source>
        <dbReference type="ARBA" id="ARBA00023239"/>
    </source>
</evidence>
<evidence type="ECO:0000313" key="15">
    <source>
        <dbReference type="Proteomes" id="UP000256977"/>
    </source>
</evidence>
<comment type="caution">
    <text evidence="14">The sequence shown here is derived from an EMBL/GenBank/DDBJ whole genome shotgun (WGS) entry which is preliminary data.</text>
</comment>
<organism evidence="14 15">
    <name type="scientific">Cohnella phaseoli</name>
    <dbReference type="NCBI Taxonomy" id="456490"/>
    <lineage>
        <taxon>Bacteria</taxon>
        <taxon>Bacillati</taxon>
        <taxon>Bacillota</taxon>
        <taxon>Bacilli</taxon>
        <taxon>Bacillales</taxon>
        <taxon>Paenibacillaceae</taxon>
        <taxon>Cohnella</taxon>
    </lineage>
</organism>
<feature type="active site" description="Proton donor" evidence="12">
    <location>
        <position position="84"/>
    </location>
</feature>
<protein>
    <recommendedName>
        <fullName evidence="9 12">N-acetylmuramic acid 6-phosphate etherase</fullName>
        <shortName evidence="12">MurNAc-6-P etherase</shortName>
        <ecNumber evidence="8 12">4.2.1.126</ecNumber>
    </recommendedName>
    <alternativeName>
        <fullName evidence="11 12">N-acetylmuramic acid 6-phosphate hydrolase</fullName>
    </alternativeName>
    <alternativeName>
        <fullName evidence="10 12">N-acetylmuramic acid 6-phosphate lyase</fullName>
    </alternativeName>
</protein>
<dbReference type="PROSITE" id="PS51464">
    <property type="entry name" value="SIS"/>
    <property type="match status" value="1"/>
</dbReference>
<feature type="active site" evidence="12">
    <location>
        <position position="115"/>
    </location>
</feature>
<comment type="pathway">
    <text evidence="5">Amino-sugar metabolism; 1,6-anhydro-N-acetylmuramate degradation.</text>
</comment>
<dbReference type="AlphaFoldDB" id="A0A3D9INW3"/>
<evidence type="ECO:0000256" key="3">
    <source>
        <dbReference type="ARBA" id="ARBA00023277"/>
    </source>
</evidence>
<dbReference type="Gene3D" id="1.10.8.1080">
    <property type="match status" value="1"/>
</dbReference>
<evidence type="ECO:0000256" key="12">
    <source>
        <dbReference type="HAMAP-Rule" id="MF_00068"/>
    </source>
</evidence>
<dbReference type="Pfam" id="PF22645">
    <property type="entry name" value="GKRP_SIS_N"/>
    <property type="match status" value="1"/>
</dbReference>
<keyword evidence="3 12" id="KW-0119">Carbohydrate metabolism</keyword>
<evidence type="ECO:0000256" key="6">
    <source>
        <dbReference type="ARBA" id="ARBA00060672"/>
    </source>
</evidence>
<evidence type="ECO:0000259" key="13">
    <source>
        <dbReference type="PROSITE" id="PS51464"/>
    </source>
</evidence>
<dbReference type="InterPro" id="IPR005488">
    <property type="entry name" value="Etherase_MurQ"/>
</dbReference>
<comment type="pathway">
    <text evidence="12">Amino-sugar metabolism; N-acetylmuramate degradation.</text>
</comment>
<dbReference type="FunFam" id="1.10.8.1080:FF:000001">
    <property type="entry name" value="N-acetylmuramic acid 6-phosphate etherase"/>
    <property type="match status" value="1"/>
</dbReference>
<keyword evidence="15" id="KW-1185">Reference proteome</keyword>
<dbReference type="PANTHER" id="PTHR10088">
    <property type="entry name" value="GLUCOKINASE REGULATORY PROTEIN"/>
    <property type="match status" value="1"/>
</dbReference>
<dbReference type="EC" id="4.2.1.126" evidence="8 12"/>
<comment type="miscellaneous">
    <text evidence="12">A lyase-type mechanism (elimination/hydration) is suggested for the cleavage of the lactyl ether bond of MurNAc 6-phosphate, with the formation of an alpha,beta-unsaturated aldehyde intermediate with (E)-stereochemistry, followed by the syn addition of water to give product.</text>
</comment>
<dbReference type="GO" id="GO:0016835">
    <property type="term" value="F:carbon-oxygen lyase activity"/>
    <property type="evidence" value="ECO:0007669"/>
    <property type="project" value="UniProtKB-UniRule"/>
</dbReference>
<comment type="subunit">
    <text evidence="1 12">Homodimer.</text>
</comment>
<dbReference type="CDD" id="cd05007">
    <property type="entry name" value="SIS_Etherase"/>
    <property type="match status" value="1"/>
</dbReference>
<gene>
    <name evidence="12" type="primary">murQ</name>
    <name evidence="14" type="ORF">DFP98_1264</name>
</gene>
<dbReference type="Gene3D" id="3.40.50.10490">
    <property type="entry name" value="Glucose-6-phosphate isomerase like protein, domain 1"/>
    <property type="match status" value="1"/>
</dbReference>
<dbReference type="NCBIfam" id="NF009222">
    <property type="entry name" value="PRK12570.1"/>
    <property type="match status" value="1"/>
</dbReference>
<dbReference type="InterPro" id="IPR046348">
    <property type="entry name" value="SIS_dom_sf"/>
</dbReference>
<dbReference type="GO" id="GO:0016803">
    <property type="term" value="F:ether hydrolase activity"/>
    <property type="evidence" value="ECO:0007669"/>
    <property type="project" value="TreeGrafter"/>
</dbReference>
<accession>A0A3D9INW3</accession>
<dbReference type="GO" id="GO:0009254">
    <property type="term" value="P:peptidoglycan turnover"/>
    <property type="evidence" value="ECO:0007669"/>
    <property type="project" value="TreeGrafter"/>
</dbReference>
<comment type="function">
    <text evidence="12">Specifically catalyzes the cleavage of the D-lactyl ether substituent of MurNAc 6-phosphate, producing GlcNAc 6-phosphate and D-lactate.</text>
</comment>
<evidence type="ECO:0000256" key="8">
    <source>
        <dbReference type="ARBA" id="ARBA00067056"/>
    </source>
</evidence>
<keyword evidence="2 12" id="KW-0456">Lyase</keyword>
<evidence type="ECO:0000256" key="7">
    <source>
        <dbReference type="ARBA" id="ARBA00061234"/>
    </source>
</evidence>